<keyword evidence="1" id="KW-0812">Transmembrane</keyword>
<feature type="transmembrane region" description="Helical" evidence="1">
    <location>
        <begin position="37"/>
        <end position="56"/>
    </location>
</feature>
<feature type="transmembrane region" description="Helical" evidence="1">
    <location>
        <begin position="181"/>
        <end position="199"/>
    </location>
</feature>
<dbReference type="STRING" id="440168.SAMN04487974_101714"/>
<evidence type="ECO:0000256" key="2">
    <source>
        <dbReference type="SAM" id="SignalP"/>
    </source>
</evidence>
<keyword evidence="4" id="KW-1185">Reference proteome</keyword>
<dbReference type="AlphaFoldDB" id="A0A1G7SVF3"/>
<dbReference type="InterPro" id="IPR007038">
    <property type="entry name" value="HupE_UreJ"/>
</dbReference>
<feature type="transmembrane region" description="Helical" evidence="1">
    <location>
        <begin position="68"/>
        <end position="92"/>
    </location>
</feature>
<keyword evidence="1" id="KW-1133">Transmembrane helix</keyword>
<feature type="transmembrane region" description="Helical" evidence="1">
    <location>
        <begin position="143"/>
        <end position="169"/>
    </location>
</feature>
<feature type="signal peptide" evidence="2">
    <location>
        <begin position="1"/>
        <end position="21"/>
    </location>
</feature>
<accession>A0A1G7SVF3</accession>
<gene>
    <name evidence="3" type="ORF">SAMN04487974_101714</name>
</gene>
<name>A0A1G7SVF3_9HYPH</name>
<dbReference type="Pfam" id="PF04955">
    <property type="entry name" value="HupE_UreJ"/>
    <property type="match status" value="1"/>
</dbReference>
<keyword evidence="2" id="KW-0732">Signal</keyword>
<reference evidence="3 4" key="1">
    <citation type="submission" date="2016-10" db="EMBL/GenBank/DDBJ databases">
        <authorList>
            <person name="de Groot N.N."/>
        </authorList>
    </citation>
    <scope>NUCLEOTIDE SEQUENCE [LARGE SCALE GENOMIC DNA]</scope>
    <source>
        <strain evidence="3 4">CGMCC 1.10267</strain>
    </source>
</reference>
<proteinExistence type="predicted"/>
<dbReference type="OrthoDB" id="9808192at2"/>
<keyword evidence="1" id="KW-0472">Membrane</keyword>
<evidence type="ECO:0000313" key="3">
    <source>
        <dbReference type="EMBL" id="SDG26280.1"/>
    </source>
</evidence>
<dbReference type="EMBL" id="FNCS01000001">
    <property type="protein sequence ID" value="SDG26280.1"/>
    <property type="molecule type" value="Genomic_DNA"/>
</dbReference>
<dbReference type="PIRSF" id="PIRSF016919">
    <property type="entry name" value="HupE_UreJ"/>
    <property type="match status" value="1"/>
</dbReference>
<evidence type="ECO:0000256" key="1">
    <source>
        <dbReference type="SAM" id="Phobius"/>
    </source>
</evidence>
<evidence type="ECO:0000313" key="4">
    <source>
        <dbReference type="Proteomes" id="UP000199495"/>
    </source>
</evidence>
<organism evidence="3 4">
    <name type="scientific">Pelagibacterium luteolum</name>
    <dbReference type="NCBI Taxonomy" id="440168"/>
    <lineage>
        <taxon>Bacteria</taxon>
        <taxon>Pseudomonadati</taxon>
        <taxon>Pseudomonadota</taxon>
        <taxon>Alphaproteobacteria</taxon>
        <taxon>Hyphomicrobiales</taxon>
        <taxon>Devosiaceae</taxon>
        <taxon>Pelagibacterium</taxon>
    </lineage>
</organism>
<dbReference type="Proteomes" id="UP000199495">
    <property type="component" value="Unassembled WGS sequence"/>
</dbReference>
<feature type="transmembrane region" description="Helical" evidence="1">
    <location>
        <begin position="98"/>
        <end position="131"/>
    </location>
</feature>
<protein>
    <submittedName>
        <fullName evidence="3">Urease accessory protein</fullName>
    </submittedName>
</protein>
<dbReference type="RefSeq" id="WP_090591565.1">
    <property type="nucleotide sequence ID" value="NZ_FNCS01000001.1"/>
</dbReference>
<sequence>MIKRIAAAAITLAAMTAPAFAHLDPVEHGSFMAGFTHPLFGLDHILAMVAVGLWAASVGAMDGSHKALWAVPAAFVATMAIGFAAAILGVPLPFVEPVILASVIFIGIMVALALPLPTAGVAAVVAFFALFHGHAHGGEMGEAGALGYAAGFLVATALLHAAGIALGLVAGRLLATTRGAIATRLAGGLTALGGLWLAIGG</sequence>
<feature type="chain" id="PRO_5011792717" evidence="2">
    <location>
        <begin position="22"/>
        <end position="201"/>
    </location>
</feature>